<dbReference type="EMBL" id="AP025028">
    <property type="protein sequence ID" value="BDA79436.1"/>
    <property type="molecule type" value="Genomic_DNA"/>
</dbReference>
<feature type="domain" description="ACT" evidence="2">
    <location>
        <begin position="28"/>
        <end position="103"/>
    </location>
</feature>
<sequence length="209" mass="23740">MTTTAIMNETKKPVLHVSCVPRKDTTLLKISLSQDDLGILFRVTSVLYIHGWDILEAVAETSHEGHVQDLFVIRSWNGGEMTESLLSQIRKDLYSLFYEGKPVEEYLRDHGKGEVLIRKVGDPEASLKLYNPISSDFTVMDLRMKDNTGILFQITEALFHLGIDIISFTANSSDGKIRDSFLLRTSLTGEKLDEKTMFPLLRSRLENFL</sequence>
<proteinExistence type="predicted"/>
<keyword evidence="4" id="KW-1185">Reference proteome</keyword>
<reference evidence="3 4" key="1">
    <citation type="submission" date="2021-08" db="EMBL/GenBank/DDBJ databases">
        <title>Complete genome sequence of Leptospira kobayashii strain E30.</title>
        <authorList>
            <person name="Nakao R."/>
            <person name="Nakamura S."/>
            <person name="Masuzawa T."/>
            <person name="Koizumi N."/>
        </authorList>
    </citation>
    <scope>NUCLEOTIDE SEQUENCE [LARGE SCALE GENOMIC DNA]</scope>
    <source>
        <strain evidence="3 4">E30</strain>
    </source>
</reference>
<protein>
    <recommendedName>
        <fullName evidence="2">ACT domain-containing protein</fullName>
    </recommendedName>
</protein>
<evidence type="ECO:0000313" key="4">
    <source>
        <dbReference type="Proteomes" id="UP000245263"/>
    </source>
</evidence>
<dbReference type="InterPro" id="IPR002912">
    <property type="entry name" value="ACT_dom"/>
</dbReference>
<feature type="domain" description="ACT" evidence="2">
    <location>
        <begin position="139"/>
        <end position="209"/>
    </location>
</feature>
<keyword evidence="1" id="KW-0378">Hydrolase</keyword>
<evidence type="ECO:0000256" key="1">
    <source>
        <dbReference type="ARBA" id="ARBA00022801"/>
    </source>
</evidence>
<dbReference type="RefSeq" id="WP_242935182.1">
    <property type="nucleotide sequence ID" value="NZ_AP025028.1"/>
</dbReference>
<dbReference type="InterPro" id="IPR045865">
    <property type="entry name" value="ACT-like_dom_sf"/>
</dbReference>
<accession>A0ABM7US09</accession>
<dbReference type="PANTHER" id="PTHR47320:SF1">
    <property type="entry name" value="BIFUNCTIONAL URIDYLYLTRANSFERASE_URIDYLYL-REMOVING ENZYME"/>
    <property type="match status" value="1"/>
</dbReference>
<organism evidence="3 4">
    <name type="scientific">Leptospira kobayashii</name>
    <dbReference type="NCBI Taxonomy" id="1917830"/>
    <lineage>
        <taxon>Bacteria</taxon>
        <taxon>Pseudomonadati</taxon>
        <taxon>Spirochaetota</taxon>
        <taxon>Spirochaetia</taxon>
        <taxon>Leptospirales</taxon>
        <taxon>Leptospiraceae</taxon>
        <taxon>Leptospira</taxon>
    </lineage>
</organism>
<evidence type="ECO:0000259" key="2">
    <source>
        <dbReference type="PROSITE" id="PS51671"/>
    </source>
</evidence>
<dbReference type="PROSITE" id="PS51671">
    <property type="entry name" value="ACT"/>
    <property type="match status" value="2"/>
</dbReference>
<dbReference type="InterPro" id="IPR010043">
    <property type="entry name" value="UTase/UR"/>
</dbReference>
<dbReference type="Proteomes" id="UP000245263">
    <property type="component" value="Chromosome 1"/>
</dbReference>
<dbReference type="PANTHER" id="PTHR47320">
    <property type="entry name" value="BIFUNCTIONAL URIDYLYLTRANSFERASE/URIDYLYL-REMOVING ENZYME"/>
    <property type="match status" value="1"/>
</dbReference>
<gene>
    <name evidence="3" type="ORF">LPTSP3_g23660</name>
</gene>
<dbReference type="SUPFAM" id="SSF55021">
    <property type="entry name" value="ACT-like"/>
    <property type="match status" value="1"/>
</dbReference>
<name>A0ABM7US09_9LEPT</name>
<evidence type="ECO:0000313" key="3">
    <source>
        <dbReference type="EMBL" id="BDA79436.1"/>
    </source>
</evidence>
<dbReference type="CDD" id="cd04873">
    <property type="entry name" value="ACT_UUR-ACR-like"/>
    <property type="match status" value="1"/>
</dbReference>